<comment type="caution">
    <text evidence="2">The sequence shown here is derived from an EMBL/GenBank/DDBJ whole genome shotgun (WGS) entry which is preliminary data.</text>
</comment>
<dbReference type="RefSeq" id="WP_338235636.1">
    <property type="nucleotide sequence ID" value="NZ_BQKE01000001.1"/>
</dbReference>
<organism evidence="2 3">
    <name type="scientific">Persicobacter diffluens</name>
    <dbReference type="NCBI Taxonomy" id="981"/>
    <lineage>
        <taxon>Bacteria</taxon>
        <taxon>Pseudomonadati</taxon>
        <taxon>Bacteroidota</taxon>
        <taxon>Cytophagia</taxon>
        <taxon>Cytophagales</taxon>
        <taxon>Persicobacteraceae</taxon>
        <taxon>Persicobacter</taxon>
    </lineage>
</organism>
<dbReference type="PANTHER" id="PTHR21180">
    <property type="entry name" value="ENDONUCLEASE/EXONUCLEASE/PHOSPHATASE FAMILY DOMAIN-CONTAINING PROTEIN 1"/>
    <property type="match status" value="1"/>
</dbReference>
<name>A0AAN4VVM1_9BACT</name>
<keyword evidence="1" id="KW-0812">Transmembrane</keyword>
<protein>
    <submittedName>
        <fullName evidence="2">Uncharacterized protein</fullName>
    </submittedName>
</protein>
<feature type="transmembrane region" description="Helical" evidence="1">
    <location>
        <begin position="21"/>
        <end position="42"/>
    </location>
</feature>
<keyword evidence="1" id="KW-1133">Transmembrane helix</keyword>
<evidence type="ECO:0000313" key="2">
    <source>
        <dbReference type="EMBL" id="GJM59640.1"/>
    </source>
</evidence>
<dbReference type="Gene3D" id="1.10.150.280">
    <property type="entry name" value="AF1531-like domain"/>
    <property type="match status" value="1"/>
</dbReference>
<dbReference type="AlphaFoldDB" id="A0AAN4VVM1"/>
<proteinExistence type="predicted"/>
<dbReference type="GO" id="GO:0015628">
    <property type="term" value="P:protein secretion by the type II secretion system"/>
    <property type="evidence" value="ECO:0007669"/>
    <property type="project" value="TreeGrafter"/>
</dbReference>
<dbReference type="GO" id="GO:0015627">
    <property type="term" value="C:type II protein secretion system complex"/>
    <property type="evidence" value="ECO:0007669"/>
    <property type="project" value="TreeGrafter"/>
</dbReference>
<dbReference type="Proteomes" id="UP001310022">
    <property type="component" value="Unassembled WGS sequence"/>
</dbReference>
<dbReference type="Pfam" id="PF12836">
    <property type="entry name" value="HHH_3"/>
    <property type="match status" value="1"/>
</dbReference>
<dbReference type="InterPro" id="IPR010994">
    <property type="entry name" value="RuvA_2-like"/>
</dbReference>
<keyword evidence="3" id="KW-1185">Reference proteome</keyword>
<evidence type="ECO:0000256" key="1">
    <source>
        <dbReference type="SAM" id="Phobius"/>
    </source>
</evidence>
<reference evidence="2 3" key="1">
    <citation type="submission" date="2021-12" db="EMBL/GenBank/DDBJ databases">
        <title>Genome sequencing of bacteria with rrn-lacking chromosome and rrn-plasmid.</title>
        <authorList>
            <person name="Anda M."/>
            <person name="Iwasaki W."/>
        </authorList>
    </citation>
    <scope>NUCLEOTIDE SEQUENCE [LARGE SCALE GENOMIC DNA]</scope>
    <source>
        <strain evidence="2 3">NBRC 15940</strain>
    </source>
</reference>
<dbReference type="EMBL" id="BQKE01000001">
    <property type="protein sequence ID" value="GJM59640.1"/>
    <property type="molecule type" value="Genomic_DNA"/>
</dbReference>
<sequence length="295" mass="34639">MRFFRQFQKKYNLSDRELWSVILLHLFIIIILGLGNTLPQLLKPTAIKLGIIEEITISPELLALQKEWEKDSLFTFNPNKANALQLHQLGFKKKSIQHLLNFRKKGYNFRLKKDLLKIADMDSLHFQKIYTFIDLPESFPKRNPKAKAKPKMAKPYSPPKKLNINLNTADKHNLSKIYGIGPKRAEQILKYRKLLGGYVEKEQLAEVYALEGETEVLKNCYQACFITPHFQPETISINQDDFKKLVRHPYLEYEEVKVICNYRREFPIENSSHLKKILSCSDRKIQKLAPYLNFD</sequence>
<evidence type="ECO:0000313" key="3">
    <source>
        <dbReference type="Proteomes" id="UP001310022"/>
    </source>
</evidence>
<dbReference type="InterPro" id="IPR051675">
    <property type="entry name" value="Endo/Exo/Phosphatase_dom_1"/>
</dbReference>
<accession>A0AAN4VVM1</accession>
<dbReference type="SUPFAM" id="SSF47781">
    <property type="entry name" value="RuvA domain 2-like"/>
    <property type="match status" value="3"/>
</dbReference>
<gene>
    <name evidence="2" type="ORF">PEDI_01920</name>
</gene>
<keyword evidence="1" id="KW-0472">Membrane</keyword>
<dbReference type="PANTHER" id="PTHR21180:SF32">
    <property type="entry name" value="ENDONUCLEASE_EXONUCLEASE_PHOSPHATASE FAMILY DOMAIN-CONTAINING PROTEIN 1"/>
    <property type="match status" value="1"/>
</dbReference>